<organism evidence="2">
    <name type="scientific">Boseongicola sp. SB0664_bin_43</name>
    <dbReference type="NCBI Taxonomy" id="2604844"/>
    <lineage>
        <taxon>Bacteria</taxon>
        <taxon>Pseudomonadati</taxon>
        <taxon>Pseudomonadota</taxon>
        <taxon>Alphaproteobacteria</taxon>
        <taxon>Rhodobacterales</taxon>
        <taxon>Paracoccaceae</taxon>
        <taxon>Boseongicola</taxon>
    </lineage>
</organism>
<sequence>MMTTQEVAVRLCQHCRDGTEERGIEELYSREIVSVEPMAGHGRDPVSKGVDALKEKHKWWAENYEVHSTGVEGPYINGDKFSVVFDVDVSERASGQRWRAKEVALYEVEDGKIVRESFFMAPME</sequence>
<dbReference type="InterPro" id="IPR046860">
    <property type="entry name" value="SnoaL_5"/>
</dbReference>
<protein>
    <submittedName>
        <fullName evidence="2">Nuclear transport factor 2 family protein</fullName>
    </submittedName>
</protein>
<proteinExistence type="predicted"/>
<evidence type="ECO:0000259" key="1">
    <source>
        <dbReference type="Pfam" id="PF20409"/>
    </source>
</evidence>
<comment type="caution">
    <text evidence="2">The sequence shown here is derived from an EMBL/GenBank/DDBJ whole genome shotgun (WGS) entry which is preliminary data.</text>
</comment>
<name>A0A6B0Y137_9RHOB</name>
<gene>
    <name evidence="2" type="ORF">F4Y60_08440</name>
</gene>
<evidence type="ECO:0000313" key="2">
    <source>
        <dbReference type="EMBL" id="MXY34105.1"/>
    </source>
</evidence>
<dbReference type="Pfam" id="PF20409">
    <property type="entry name" value="SnoaL_5"/>
    <property type="match status" value="1"/>
</dbReference>
<dbReference type="EMBL" id="VXRY01000332">
    <property type="protein sequence ID" value="MXY34105.1"/>
    <property type="molecule type" value="Genomic_DNA"/>
</dbReference>
<reference evidence="2" key="1">
    <citation type="submission" date="2019-09" db="EMBL/GenBank/DDBJ databases">
        <title>Characterisation of the sponge microbiome using genome-centric metagenomics.</title>
        <authorList>
            <person name="Engelberts J.P."/>
            <person name="Robbins S.J."/>
            <person name="De Goeij J.M."/>
            <person name="Aranda M."/>
            <person name="Bell S.C."/>
            <person name="Webster N.S."/>
        </authorList>
    </citation>
    <scope>NUCLEOTIDE SEQUENCE</scope>
    <source>
        <strain evidence="2">SB0664_bin_43</strain>
    </source>
</reference>
<dbReference type="AlphaFoldDB" id="A0A6B0Y137"/>
<feature type="domain" description="SnoaL-like" evidence="1">
    <location>
        <begin position="2"/>
        <end position="119"/>
    </location>
</feature>
<dbReference type="Gene3D" id="3.10.450.50">
    <property type="match status" value="1"/>
</dbReference>
<accession>A0A6B0Y137</accession>
<dbReference type="SUPFAM" id="SSF54427">
    <property type="entry name" value="NTF2-like"/>
    <property type="match status" value="1"/>
</dbReference>
<dbReference type="InterPro" id="IPR032710">
    <property type="entry name" value="NTF2-like_dom_sf"/>
</dbReference>